<evidence type="ECO:0000313" key="1">
    <source>
        <dbReference type="EMBL" id="MEU2267324.1"/>
    </source>
</evidence>
<accession>A0ABV2XTL6</accession>
<evidence type="ECO:0000313" key="2">
    <source>
        <dbReference type="Proteomes" id="UP001550603"/>
    </source>
</evidence>
<reference evidence="1 2" key="1">
    <citation type="submission" date="2024-06" db="EMBL/GenBank/DDBJ databases">
        <title>The Natural Products Discovery Center: Release of the First 8490 Sequenced Strains for Exploring Actinobacteria Biosynthetic Diversity.</title>
        <authorList>
            <person name="Kalkreuter E."/>
            <person name="Kautsar S.A."/>
            <person name="Yang D."/>
            <person name="Bader C.D."/>
            <person name="Teijaro C.N."/>
            <person name="Fluegel L."/>
            <person name="Davis C.M."/>
            <person name="Simpson J.R."/>
            <person name="Lauterbach L."/>
            <person name="Steele A.D."/>
            <person name="Gui C."/>
            <person name="Meng S."/>
            <person name="Li G."/>
            <person name="Viehrig K."/>
            <person name="Ye F."/>
            <person name="Su P."/>
            <person name="Kiefer A.F."/>
            <person name="Nichols A."/>
            <person name="Cepeda A.J."/>
            <person name="Yan W."/>
            <person name="Fan B."/>
            <person name="Jiang Y."/>
            <person name="Adhikari A."/>
            <person name="Zheng C.-J."/>
            <person name="Schuster L."/>
            <person name="Cowan T.M."/>
            <person name="Smanski M.J."/>
            <person name="Chevrette M.G."/>
            <person name="De Carvalho L.P.S."/>
            <person name="Shen B."/>
        </authorList>
    </citation>
    <scope>NUCLEOTIDE SEQUENCE [LARGE SCALE GENOMIC DNA]</scope>
    <source>
        <strain evidence="1 2">NPDC019583</strain>
    </source>
</reference>
<organism evidence="1 2">
    <name type="scientific">Streptomyces olindensis</name>
    <dbReference type="NCBI Taxonomy" id="358823"/>
    <lineage>
        <taxon>Bacteria</taxon>
        <taxon>Bacillati</taxon>
        <taxon>Actinomycetota</taxon>
        <taxon>Actinomycetes</taxon>
        <taxon>Kitasatosporales</taxon>
        <taxon>Streptomycetaceae</taxon>
        <taxon>Streptomyces</taxon>
    </lineage>
</organism>
<gene>
    <name evidence="1" type="ORF">ABZ568_13065</name>
</gene>
<proteinExistence type="predicted"/>
<dbReference type="Proteomes" id="UP001550603">
    <property type="component" value="Unassembled WGS sequence"/>
</dbReference>
<name>A0ABV2XTL6_9ACTN</name>
<comment type="caution">
    <text evidence="1">The sequence shown here is derived from an EMBL/GenBank/DDBJ whole genome shotgun (WGS) entry which is preliminary data.</text>
</comment>
<dbReference type="EMBL" id="JBEYBN010000014">
    <property type="protein sequence ID" value="MEU2267324.1"/>
    <property type="molecule type" value="Genomic_DNA"/>
</dbReference>
<protein>
    <submittedName>
        <fullName evidence="1">Uncharacterized protein</fullName>
    </submittedName>
</protein>
<keyword evidence="2" id="KW-1185">Reference proteome</keyword>
<dbReference type="RefSeq" id="WP_359788318.1">
    <property type="nucleotide sequence ID" value="NZ_JBEYBN010000014.1"/>
</dbReference>
<sequence length="68" mass="7266">MVPPDFSCPCSELGGEANEAQPGFEGVWGEGLSALLAWREASGVRTGCGRGVRPLHSLEWDSPSENYD</sequence>